<dbReference type="GO" id="GO:0043539">
    <property type="term" value="F:protein serine/threonine kinase activator activity"/>
    <property type="evidence" value="ECO:0007669"/>
    <property type="project" value="InterPro"/>
</dbReference>
<keyword evidence="4" id="KW-0418">Kinase</keyword>
<keyword evidence="4" id="KW-0808">Transferase</keyword>
<name>A0AAD1WH91_PELCU</name>
<dbReference type="Gene3D" id="3.30.200.20">
    <property type="entry name" value="Phosphorylase Kinase, domain 1"/>
    <property type="match status" value="1"/>
</dbReference>
<dbReference type="GO" id="GO:0006611">
    <property type="term" value="P:protein export from nucleus"/>
    <property type="evidence" value="ECO:0007669"/>
    <property type="project" value="TreeGrafter"/>
</dbReference>
<dbReference type="PROSITE" id="PS50011">
    <property type="entry name" value="PROTEIN_KINASE_DOM"/>
    <property type="match status" value="1"/>
</dbReference>
<reference evidence="4" key="1">
    <citation type="submission" date="2022-03" db="EMBL/GenBank/DDBJ databases">
        <authorList>
            <person name="Alioto T."/>
            <person name="Alioto T."/>
            <person name="Gomez Garrido J."/>
        </authorList>
    </citation>
    <scope>NUCLEOTIDE SEQUENCE</scope>
</reference>
<organism evidence="4 5">
    <name type="scientific">Pelobates cultripes</name>
    <name type="common">Western spadefoot toad</name>
    <dbReference type="NCBI Taxonomy" id="61616"/>
    <lineage>
        <taxon>Eukaryota</taxon>
        <taxon>Metazoa</taxon>
        <taxon>Chordata</taxon>
        <taxon>Craniata</taxon>
        <taxon>Vertebrata</taxon>
        <taxon>Euteleostomi</taxon>
        <taxon>Amphibia</taxon>
        <taxon>Batrachia</taxon>
        <taxon>Anura</taxon>
        <taxon>Pelobatoidea</taxon>
        <taxon>Pelobatidae</taxon>
        <taxon>Pelobates</taxon>
    </lineage>
</organism>
<dbReference type="PANTHER" id="PTHR48014:SF13">
    <property type="entry name" value="STE20-RELATED KINASE ADAPTER PROTEIN BETA"/>
    <property type="match status" value="1"/>
</dbReference>
<comment type="function">
    <text evidence="2">Pseudokinase which, in complex with CAB39/MO25 (CAB39/MO25alpha or CAB39L/MO25beta), binds to and activates STK11/LKB1. Adopts a closed conformation typical of active protein kinases and binds STK11/LKB1 as a pseudosubstrate, promoting conformational change of STK11/LKB1 in an active conformation.</text>
</comment>
<dbReference type="Gene3D" id="1.10.510.10">
    <property type="entry name" value="Transferase(Phosphotransferase) domain 1"/>
    <property type="match status" value="1"/>
</dbReference>
<accession>A0AAD1WH91</accession>
<dbReference type="Pfam" id="PF00069">
    <property type="entry name" value="Pkinase"/>
    <property type="match status" value="1"/>
</dbReference>
<dbReference type="GO" id="GO:0005524">
    <property type="term" value="F:ATP binding"/>
    <property type="evidence" value="ECO:0007669"/>
    <property type="project" value="InterPro"/>
</dbReference>
<feature type="domain" description="Protein kinase" evidence="3">
    <location>
        <begin position="106"/>
        <end position="415"/>
    </location>
</feature>
<dbReference type="SUPFAM" id="SSF56112">
    <property type="entry name" value="Protein kinase-like (PK-like)"/>
    <property type="match status" value="1"/>
</dbReference>
<dbReference type="InterPro" id="IPR000719">
    <property type="entry name" value="Prot_kinase_dom"/>
</dbReference>
<comment type="similarity">
    <text evidence="1">Belongs to the protein kinase superfamily. STE Ser/Thr protein kinase family. STE20 subfamily.</text>
</comment>
<evidence type="ECO:0000256" key="2">
    <source>
        <dbReference type="ARBA" id="ARBA00034653"/>
    </source>
</evidence>
<evidence type="ECO:0000313" key="4">
    <source>
        <dbReference type="EMBL" id="CAH2305979.1"/>
    </source>
</evidence>
<dbReference type="InterPro" id="IPR047173">
    <property type="entry name" value="STRAD_A/B-like"/>
</dbReference>
<sequence>MEIIPCPIPVALRRQIRNIRLIQKTTREQNPWWTHEISSDQKVNSMSCLDCSCLRGTPVKSINQDKESTSSIYSHWAGELPQCWSPPVPGEHEMPVRCSEASSYELQEELGKGFGNLTTVYLARHTPSGTLITARLTDLESCSDERLAALQNVVVMAPLLRHPNVMTSWKIFTSGTWLWVISPFMAYSSASSLLKTYYPDGMSEAIIAYILYGALKGLNYLHQNGCIHRNVKGSHILISEEGLVSLSGLSRLYSLIRRGKKAKVVYDFPNFSTAMLPWFAPELLRQDLFGYNVKSDIYSLGITACELATGRVPFMDMHRTQMLLQKLKGPPHSLLYDNTFPCEESPMKISRSGVDSGIGESVVAASMTQTMTSERLRTPSPKTFSSALQNFVEICLQQDPERRPSASTLLSHAFFKPVREQTHGTLAQLLPSLAQHKIQRSVGPSVNWNKQYGSIQYEHREWTFE</sequence>
<dbReference type="GO" id="GO:0004672">
    <property type="term" value="F:protein kinase activity"/>
    <property type="evidence" value="ECO:0007669"/>
    <property type="project" value="InterPro"/>
</dbReference>
<proteinExistence type="inferred from homology"/>
<dbReference type="FunFam" id="1.10.510.10:FF:000419">
    <property type="entry name" value="STE20-related kinase adapter protein beta"/>
    <property type="match status" value="1"/>
</dbReference>
<evidence type="ECO:0000259" key="3">
    <source>
        <dbReference type="PROSITE" id="PS50011"/>
    </source>
</evidence>
<evidence type="ECO:0000256" key="1">
    <source>
        <dbReference type="ARBA" id="ARBA00008874"/>
    </source>
</evidence>
<dbReference type="PANTHER" id="PTHR48014">
    <property type="entry name" value="SERINE/THREONINE-PROTEIN KINASE FRAY2"/>
    <property type="match status" value="1"/>
</dbReference>
<evidence type="ECO:0000313" key="5">
    <source>
        <dbReference type="Proteomes" id="UP001295444"/>
    </source>
</evidence>
<dbReference type="Proteomes" id="UP001295444">
    <property type="component" value="Chromosome 07"/>
</dbReference>
<gene>
    <name evidence="4" type="ORF">PECUL_23A020851</name>
</gene>
<dbReference type="InterPro" id="IPR011009">
    <property type="entry name" value="Kinase-like_dom_sf"/>
</dbReference>
<protein>
    <submittedName>
        <fullName evidence="4">STE20-related kinase adapter beta</fullName>
    </submittedName>
</protein>
<dbReference type="AlphaFoldDB" id="A0AAD1WH91"/>
<dbReference type="EMBL" id="OW240918">
    <property type="protein sequence ID" value="CAH2305979.1"/>
    <property type="molecule type" value="Genomic_DNA"/>
</dbReference>
<dbReference type="GO" id="GO:1902554">
    <property type="term" value="C:serine/threonine protein kinase complex"/>
    <property type="evidence" value="ECO:0007669"/>
    <property type="project" value="TreeGrafter"/>
</dbReference>
<keyword evidence="5" id="KW-1185">Reference proteome</keyword>